<proteinExistence type="predicted"/>
<organism evidence="1 2">
    <name type="scientific">Haloprofundus marisrubri</name>
    <dbReference type="NCBI Taxonomy" id="1514971"/>
    <lineage>
        <taxon>Archaea</taxon>
        <taxon>Methanobacteriati</taxon>
        <taxon>Methanobacteriota</taxon>
        <taxon>Stenosarchaea group</taxon>
        <taxon>Halobacteria</taxon>
        <taxon>Halobacteriales</taxon>
        <taxon>Haloferacaceae</taxon>
        <taxon>Haloprofundus</taxon>
    </lineage>
</organism>
<dbReference type="RefSeq" id="WP_058581173.1">
    <property type="nucleotide sequence ID" value="NZ_LOPU01000018.1"/>
</dbReference>
<dbReference type="Proteomes" id="UP000054387">
    <property type="component" value="Unassembled WGS sequence"/>
</dbReference>
<dbReference type="AlphaFoldDB" id="A0A0W1R936"/>
<gene>
    <name evidence="1" type="ORF">AUR64_09305</name>
</gene>
<dbReference type="OrthoDB" id="252982at2157"/>
<comment type="caution">
    <text evidence="1">The sequence shown here is derived from an EMBL/GenBank/DDBJ whole genome shotgun (WGS) entry which is preliminary data.</text>
</comment>
<dbReference type="EMBL" id="LOPU01000018">
    <property type="protein sequence ID" value="KTG09818.1"/>
    <property type="molecule type" value="Genomic_DNA"/>
</dbReference>
<evidence type="ECO:0000313" key="1">
    <source>
        <dbReference type="EMBL" id="KTG09818.1"/>
    </source>
</evidence>
<reference evidence="1 2" key="1">
    <citation type="submission" date="2015-12" db="EMBL/GenBank/DDBJ databases">
        <title>Haloprofundus marisrubri gen. nov., sp. nov., an extremely halophilic archaeon isolated from the Discovery deep brine-seawater interface in the Red Sea.</title>
        <authorList>
            <person name="Zhang G."/>
            <person name="Stingl U."/>
            <person name="Rashid M."/>
        </authorList>
    </citation>
    <scope>NUCLEOTIDE SEQUENCE [LARGE SCALE GENOMIC DNA]</scope>
    <source>
        <strain evidence="1 2">SB9</strain>
    </source>
</reference>
<sequence>MTDESDNTADGDESTRRTVLKAGALSAGGLALGLSGTGGVAAQTGGNQPQYKALFQANDFNPGARLRIVSGVVNYTPQQTGFTAWSDYNTRIATYLNTNERFLIYPANDANIQLGEVYLVQPNYSFLPDDDQGFIDAQLIPVEDGGGGGNDSS</sequence>
<dbReference type="InterPro" id="IPR006311">
    <property type="entry name" value="TAT_signal"/>
</dbReference>
<name>A0A0W1R936_9EURY</name>
<dbReference type="PROSITE" id="PS51318">
    <property type="entry name" value="TAT"/>
    <property type="match status" value="1"/>
</dbReference>
<dbReference type="STRING" id="1514971.AUR64_09305"/>
<evidence type="ECO:0000313" key="2">
    <source>
        <dbReference type="Proteomes" id="UP000054387"/>
    </source>
</evidence>
<protein>
    <submittedName>
        <fullName evidence="1">Uncharacterized protein</fullName>
    </submittedName>
</protein>
<keyword evidence="2" id="KW-1185">Reference proteome</keyword>
<accession>A0A0W1R936</accession>